<sequence>MAPPSQVQWMAPDDQRNPTNFSKYRKLFIVFAGIICTVNSGLGSSLPSGGTKYIGEHFNITSHNMLVLLNSVYMVGFTAGPLIFGPMSENLGRRPVLVGTYLAYTFFTMACALAPSYAALLIFRLLAGINASAPMSIISGVYSDIYADTTIRGQAMGLFLYITTLGPQAGPMLSGWLSPISWRWPFWAGFIIAGVGAPMVIMLPETYVPVLVQRRQKKAKTVDDDDDGADSPPRPARTRLRDIYGRPFAMLIEEPIVLSTSLYCALIYGTMYLFFQAYPIIFQDLYGMSTGESSLAYIAVILGATASYGGFLWYSPYHAKAEANGEPWAKIEEYRRLPLACAGAPLITIGLFWIAWTSYKSLNPILAMVGGFWFGFGYLLIFLSMLNYLTDVYKQFSASAQAAASTTRSIFAVTLPLATSSMYGNLGVHWATSLLGFLTLIMAVIPFAFIRYRDFIRGRSPFCQRLGQGDIAFYAEPVNAREALTEKKVETDPNRDGAVTVPPSRLESNSEHV</sequence>
<dbReference type="GeneID" id="63774943"/>
<feature type="compositionally biased region" description="Basic and acidic residues" evidence="8">
    <location>
        <begin position="484"/>
        <end position="495"/>
    </location>
</feature>
<dbReference type="InParanoid" id="A0A1Y2DKF5"/>
<feature type="transmembrane region" description="Helical" evidence="9">
    <location>
        <begin position="184"/>
        <end position="208"/>
    </location>
</feature>
<dbReference type="STRING" id="1141098.A0A1Y2DKF5"/>
<keyword evidence="6 9" id="KW-1133">Transmembrane helix</keyword>
<evidence type="ECO:0000256" key="8">
    <source>
        <dbReference type="SAM" id="MobiDB-lite"/>
    </source>
</evidence>
<keyword evidence="5 9" id="KW-0812">Transmembrane</keyword>
<dbReference type="PROSITE" id="PS50850">
    <property type="entry name" value="MFS"/>
    <property type="match status" value="1"/>
</dbReference>
<evidence type="ECO:0000256" key="4">
    <source>
        <dbReference type="ARBA" id="ARBA00022475"/>
    </source>
</evidence>
<dbReference type="InterPro" id="IPR020846">
    <property type="entry name" value="MFS_dom"/>
</dbReference>
<evidence type="ECO:0000313" key="11">
    <source>
        <dbReference type="EMBL" id="ORY59713.1"/>
    </source>
</evidence>
<comment type="similarity">
    <text evidence="3">Belongs to the major facilitator superfamily.</text>
</comment>
<dbReference type="CDD" id="cd17323">
    <property type="entry name" value="MFS_Tpo1_MDR_like"/>
    <property type="match status" value="1"/>
</dbReference>
<dbReference type="FunFam" id="1.20.1250.20:FF:000082">
    <property type="entry name" value="MFS multidrug transporter, putative"/>
    <property type="match status" value="1"/>
</dbReference>
<dbReference type="Pfam" id="PF07690">
    <property type="entry name" value="MFS_1"/>
    <property type="match status" value="1"/>
</dbReference>
<accession>A0A1Y2DKF5</accession>
<feature type="domain" description="Major facilitator superfamily (MFS) profile" evidence="10">
    <location>
        <begin position="29"/>
        <end position="454"/>
    </location>
</feature>
<evidence type="ECO:0000256" key="7">
    <source>
        <dbReference type="ARBA" id="ARBA00023136"/>
    </source>
</evidence>
<evidence type="ECO:0000259" key="10">
    <source>
        <dbReference type="PROSITE" id="PS50850"/>
    </source>
</evidence>
<dbReference type="EMBL" id="MCFJ01000013">
    <property type="protein sequence ID" value="ORY59713.1"/>
    <property type="molecule type" value="Genomic_DNA"/>
</dbReference>
<dbReference type="PANTHER" id="PTHR23502:SF74">
    <property type="entry name" value="MAJOR FACILITATOR SUPERFAMILY (MFS) PROFILE DOMAIN-CONTAINING PROTEIN"/>
    <property type="match status" value="1"/>
</dbReference>
<evidence type="ECO:0000256" key="1">
    <source>
        <dbReference type="ARBA" id="ARBA00004141"/>
    </source>
</evidence>
<evidence type="ECO:0000256" key="6">
    <source>
        <dbReference type="ARBA" id="ARBA00022989"/>
    </source>
</evidence>
<dbReference type="PANTHER" id="PTHR23502">
    <property type="entry name" value="MAJOR FACILITATOR SUPERFAMILY"/>
    <property type="match status" value="1"/>
</dbReference>
<feature type="transmembrane region" description="Helical" evidence="9">
    <location>
        <begin position="158"/>
        <end position="178"/>
    </location>
</feature>
<evidence type="ECO:0000256" key="3">
    <source>
        <dbReference type="ARBA" id="ARBA00008335"/>
    </source>
</evidence>
<gene>
    <name evidence="11" type="ORF">BCR38DRAFT_412708</name>
</gene>
<dbReference type="RefSeq" id="XP_040712287.1">
    <property type="nucleotide sequence ID" value="XM_040858731.1"/>
</dbReference>
<keyword evidence="12" id="KW-1185">Reference proteome</keyword>
<evidence type="ECO:0000256" key="9">
    <source>
        <dbReference type="SAM" id="Phobius"/>
    </source>
</evidence>
<dbReference type="Proteomes" id="UP000193689">
    <property type="component" value="Unassembled WGS sequence"/>
</dbReference>
<protein>
    <submittedName>
        <fullName evidence="11">Major facilitator superfamily domain-containing protein</fullName>
    </submittedName>
</protein>
<reference evidence="11 12" key="1">
    <citation type="submission" date="2016-07" db="EMBL/GenBank/DDBJ databases">
        <title>Pervasive Adenine N6-methylation of Active Genes in Fungi.</title>
        <authorList>
            <consortium name="DOE Joint Genome Institute"/>
            <person name="Mondo S.J."/>
            <person name="Dannebaum R.O."/>
            <person name="Kuo R.C."/>
            <person name="Labutti K."/>
            <person name="Haridas S."/>
            <person name="Kuo A."/>
            <person name="Salamov A."/>
            <person name="Ahrendt S.R."/>
            <person name="Lipzen A."/>
            <person name="Sullivan W."/>
            <person name="Andreopoulos W.B."/>
            <person name="Clum A."/>
            <person name="Lindquist E."/>
            <person name="Daum C."/>
            <person name="Ramamoorthy G.K."/>
            <person name="Gryganskyi A."/>
            <person name="Culley D."/>
            <person name="Magnuson J.K."/>
            <person name="James T.Y."/>
            <person name="O'Malley M.A."/>
            <person name="Stajich J.E."/>
            <person name="Spatafora J.W."/>
            <person name="Visel A."/>
            <person name="Grigoriev I.V."/>
        </authorList>
    </citation>
    <scope>NUCLEOTIDE SEQUENCE [LARGE SCALE GENOMIC DNA]</scope>
    <source>
        <strain evidence="11 12">CBS 129021</strain>
    </source>
</reference>
<dbReference type="GO" id="GO:0022857">
    <property type="term" value="F:transmembrane transporter activity"/>
    <property type="evidence" value="ECO:0007669"/>
    <property type="project" value="InterPro"/>
</dbReference>
<feature type="transmembrane region" description="Helical" evidence="9">
    <location>
        <begin position="365"/>
        <end position="386"/>
    </location>
</feature>
<dbReference type="SUPFAM" id="SSF103473">
    <property type="entry name" value="MFS general substrate transporter"/>
    <property type="match status" value="1"/>
</dbReference>
<evidence type="ECO:0000256" key="2">
    <source>
        <dbReference type="ARBA" id="ARBA00004236"/>
    </source>
</evidence>
<feature type="transmembrane region" description="Helical" evidence="9">
    <location>
        <begin position="66"/>
        <end position="84"/>
    </location>
</feature>
<comment type="subcellular location">
    <subcellularLocation>
        <location evidence="2">Cell membrane</location>
    </subcellularLocation>
    <subcellularLocation>
        <location evidence="1">Membrane</location>
        <topology evidence="1">Multi-pass membrane protein</topology>
    </subcellularLocation>
</comment>
<feature type="transmembrane region" description="Helical" evidence="9">
    <location>
        <begin position="337"/>
        <end position="359"/>
    </location>
</feature>
<feature type="transmembrane region" description="Helical" evidence="9">
    <location>
        <begin position="295"/>
        <end position="316"/>
    </location>
</feature>
<evidence type="ECO:0000313" key="12">
    <source>
        <dbReference type="Proteomes" id="UP000193689"/>
    </source>
</evidence>
<dbReference type="OrthoDB" id="5141738at2759"/>
<feature type="transmembrane region" description="Helical" evidence="9">
    <location>
        <begin position="398"/>
        <end position="418"/>
    </location>
</feature>
<keyword evidence="4" id="KW-1003">Cell membrane</keyword>
<name>A0A1Y2DKF5_9PEZI</name>
<dbReference type="InterPro" id="IPR036259">
    <property type="entry name" value="MFS_trans_sf"/>
</dbReference>
<feature type="region of interest" description="Disordered" evidence="8">
    <location>
        <begin position="484"/>
        <end position="513"/>
    </location>
</feature>
<feature type="region of interest" description="Disordered" evidence="8">
    <location>
        <begin position="219"/>
        <end position="238"/>
    </location>
</feature>
<keyword evidence="7 9" id="KW-0472">Membrane</keyword>
<feature type="transmembrane region" description="Helical" evidence="9">
    <location>
        <begin position="96"/>
        <end position="115"/>
    </location>
</feature>
<evidence type="ECO:0000256" key="5">
    <source>
        <dbReference type="ARBA" id="ARBA00022692"/>
    </source>
</evidence>
<dbReference type="GO" id="GO:0005886">
    <property type="term" value="C:plasma membrane"/>
    <property type="evidence" value="ECO:0007669"/>
    <property type="project" value="UniProtKB-SubCell"/>
</dbReference>
<feature type="transmembrane region" description="Helical" evidence="9">
    <location>
        <begin position="256"/>
        <end position="275"/>
    </location>
</feature>
<proteinExistence type="inferred from homology"/>
<comment type="caution">
    <text evidence="11">The sequence shown here is derived from an EMBL/GenBank/DDBJ whole genome shotgun (WGS) entry which is preliminary data.</text>
</comment>
<dbReference type="InterPro" id="IPR011701">
    <property type="entry name" value="MFS"/>
</dbReference>
<feature type="transmembrane region" description="Helical" evidence="9">
    <location>
        <begin position="430"/>
        <end position="450"/>
    </location>
</feature>
<organism evidence="11 12">
    <name type="scientific">Pseudomassariella vexata</name>
    <dbReference type="NCBI Taxonomy" id="1141098"/>
    <lineage>
        <taxon>Eukaryota</taxon>
        <taxon>Fungi</taxon>
        <taxon>Dikarya</taxon>
        <taxon>Ascomycota</taxon>
        <taxon>Pezizomycotina</taxon>
        <taxon>Sordariomycetes</taxon>
        <taxon>Xylariomycetidae</taxon>
        <taxon>Amphisphaeriales</taxon>
        <taxon>Pseudomassariaceae</taxon>
        <taxon>Pseudomassariella</taxon>
    </lineage>
</organism>
<dbReference type="Gene3D" id="1.20.1250.20">
    <property type="entry name" value="MFS general substrate transporter like domains"/>
    <property type="match status" value="1"/>
</dbReference>
<feature type="transmembrane region" description="Helical" evidence="9">
    <location>
        <begin position="27"/>
        <end position="46"/>
    </location>
</feature>
<dbReference type="AlphaFoldDB" id="A0A1Y2DKF5"/>